<proteinExistence type="predicted"/>
<dbReference type="InParanoid" id="A0A1X7T9V4"/>
<dbReference type="OrthoDB" id="14187at2759"/>
<dbReference type="GO" id="GO:0045505">
    <property type="term" value="F:dynein intermediate chain binding"/>
    <property type="evidence" value="ECO:0007669"/>
    <property type="project" value="InterPro"/>
</dbReference>
<dbReference type="InterPro" id="IPR035706">
    <property type="entry name" value="AAA_9"/>
</dbReference>
<dbReference type="GO" id="GO:0051959">
    <property type="term" value="F:dynein light intermediate chain binding"/>
    <property type="evidence" value="ECO:0007669"/>
    <property type="project" value="InterPro"/>
</dbReference>
<evidence type="ECO:0000313" key="2">
    <source>
        <dbReference type="EnsemblMetazoa" id="Aqu2.1.11321_001"/>
    </source>
</evidence>
<dbReference type="Gene3D" id="1.20.920.20">
    <property type="match status" value="1"/>
</dbReference>
<sequence length="193" mass="22598">MSTISGDVLLTSAFMAYGGYFDQQFRHSLFTSWATHLQEARISFRPDLARGEYLSNGDERLRWLPNSLPADDLWTENVIMIKRVNRYPLIVDLSGQATEFIMNEYKDKKITKTRFLNPRDQTLMRRDATYLSFKVQILICEFLLRLCHLEKSLLTALNEVKGRILDNNRIITELETLKEEAPEVQRKMEETDT</sequence>
<protein>
    <recommendedName>
        <fullName evidence="1">Dynein heavy chain ATP-binding dynein motor region domain-containing protein</fullName>
    </recommendedName>
</protein>
<dbReference type="Pfam" id="PF12781">
    <property type="entry name" value="AAA_9"/>
    <property type="match status" value="2"/>
</dbReference>
<feature type="domain" description="Dynein heavy chain ATP-binding dynein motor region" evidence="1">
    <location>
        <begin position="62"/>
        <end position="140"/>
    </location>
</feature>
<reference evidence="2" key="1">
    <citation type="submission" date="2017-05" db="UniProtKB">
        <authorList>
            <consortium name="EnsemblMetazoa"/>
        </authorList>
    </citation>
    <scope>IDENTIFICATION</scope>
</reference>
<dbReference type="AlphaFoldDB" id="A0A1X7T9V4"/>
<evidence type="ECO:0000259" key="1">
    <source>
        <dbReference type="Pfam" id="PF12781"/>
    </source>
</evidence>
<dbReference type="EnsemblMetazoa" id="Aqu2.1.11321_001">
    <property type="protein sequence ID" value="Aqu2.1.11321_001"/>
    <property type="gene ID" value="Aqu2.1.11321"/>
</dbReference>
<accession>A0A1X7T9V4</accession>
<dbReference type="PANTHER" id="PTHR46532:SF13">
    <property type="entry name" value="CYTOPLASMIC DYNEIN 1 HEAVY CHAIN 1"/>
    <property type="match status" value="1"/>
</dbReference>
<feature type="domain" description="Dynein heavy chain ATP-binding dynein motor region" evidence="1">
    <location>
        <begin position="143"/>
        <end position="184"/>
    </location>
</feature>
<organism evidence="2">
    <name type="scientific">Amphimedon queenslandica</name>
    <name type="common">Sponge</name>
    <dbReference type="NCBI Taxonomy" id="400682"/>
    <lineage>
        <taxon>Eukaryota</taxon>
        <taxon>Metazoa</taxon>
        <taxon>Porifera</taxon>
        <taxon>Demospongiae</taxon>
        <taxon>Heteroscleromorpha</taxon>
        <taxon>Haplosclerida</taxon>
        <taxon>Niphatidae</taxon>
        <taxon>Amphimedon</taxon>
    </lineage>
</organism>
<name>A0A1X7T9V4_AMPQE</name>
<dbReference type="eggNOG" id="KOG3595">
    <property type="taxonomic scope" value="Eukaryota"/>
</dbReference>
<dbReference type="STRING" id="400682.A0A1X7T9V4"/>
<dbReference type="GO" id="GO:0005858">
    <property type="term" value="C:axonemal dynein complex"/>
    <property type="evidence" value="ECO:0007669"/>
    <property type="project" value="TreeGrafter"/>
</dbReference>
<dbReference type="GO" id="GO:0007018">
    <property type="term" value="P:microtubule-based movement"/>
    <property type="evidence" value="ECO:0007669"/>
    <property type="project" value="InterPro"/>
</dbReference>
<dbReference type="InterPro" id="IPR026983">
    <property type="entry name" value="DHC"/>
</dbReference>
<dbReference type="PANTHER" id="PTHR46532">
    <property type="entry name" value="MALE FERTILITY FACTOR KL5"/>
    <property type="match status" value="1"/>
</dbReference>